<keyword evidence="9" id="KW-1185">Reference proteome</keyword>
<feature type="binding site" evidence="4 6">
    <location>
        <position position="315"/>
    </location>
    <ligand>
        <name>substrate</name>
    </ligand>
</feature>
<organism evidence="8 9">
    <name type="scientific">Aeromicrobium piscarium</name>
    <dbReference type="NCBI Taxonomy" id="2590901"/>
    <lineage>
        <taxon>Bacteria</taxon>
        <taxon>Bacillati</taxon>
        <taxon>Actinomycetota</taxon>
        <taxon>Actinomycetes</taxon>
        <taxon>Propionibacteriales</taxon>
        <taxon>Nocardioidaceae</taxon>
        <taxon>Aeromicrobium</taxon>
    </lineage>
</organism>
<dbReference type="InterPro" id="IPR011079">
    <property type="entry name" value="Ala_racemase_C"/>
</dbReference>
<comment type="catalytic activity">
    <reaction evidence="4">
        <text>L-alanine = D-alanine</text>
        <dbReference type="Rhea" id="RHEA:20249"/>
        <dbReference type="ChEBI" id="CHEBI:57416"/>
        <dbReference type="ChEBI" id="CHEBI:57972"/>
        <dbReference type="EC" id="5.1.1.1"/>
    </reaction>
</comment>
<keyword evidence="3 4" id="KW-0413">Isomerase</keyword>
<dbReference type="UniPathway" id="UPA00042">
    <property type="reaction ID" value="UER00497"/>
</dbReference>
<dbReference type="AlphaFoldDB" id="A0A554SQ68"/>
<dbReference type="GO" id="GO:0005829">
    <property type="term" value="C:cytosol"/>
    <property type="evidence" value="ECO:0007669"/>
    <property type="project" value="TreeGrafter"/>
</dbReference>
<dbReference type="GO" id="GO:0030632">
    <property type="term" value="P:D-alanine biosynthetic process"/>
    <property type="evidence" value="ECO:0007669"/>
    <property type="project" value="UniProtKB-UniRule"/>
</dbReference>
<dbReference type="Pfam" id="PF00842">
    <property type="entry name" value="Ala_racemase_C"/>
    <property type="match status" value="1"/>
</dbReference>
<evidence type="ECO:0000256" key="3">
    <source>
        <dbReference type="ARBA" id="ARBA00023235"/>
    </source>
</evidence>
<dbReference type="FunFam" id="3.20.20.10:FF:000002">
    <property type="entry name" value="Alanine racemase"/>
    <property type="match status" value="1"/>
</dbReference>
<evidence type="ECO:0000256" key="5">
    <source>
        <dbReference type="PIRSR" id="PIRSR600821-50"/>
    </source>
</evidence>
<comment type="caution">
    <text evidence="8">The sequence shown here is derived from an EMBL/GenBank/DDBJ whole genome shotgun (WGS) entry which is preliminary data.</text>
</comment>
<feature type="domain" description="Alanine racemase C-terminal" evidence="7">
    <location>
        <begin position="246"/>
        <end position="373"/>
    </location>
</feature>
<dbReference type="InterPro" id="IPR009006">
    <property type="entry name" value="Ala_racemase/Decarboxylase_C"/>
</dbReference>
<dbReference type="GO" id="GO:0030170">
    <property type="term" value="F:pyridoxal phosphate binding"/>
    <property type="evidence" value="ECO:0007669"/>
    <property type="project" value="UniProtKB-UniRule"/>
</dbReference>
<dbReference type="EC" id="5.1.1.1" evidence="4"/>
<sequence>MSGANGAPAAELVVDLDAYRENLRVLRELAPASQQMAVVKANGYGHGMVPIARAARDAGADWLGVARPEEALALRSAGDDGPVLCWLETPGAPFAELVEAGIEVTASSAEQLEEILAAAPSRPRVQLKVDTGLSRNGARFGADWSALVRAASRAQESGRVQITGVWSHFACADEPDNPASAEQEAVFIGAVDELRGAGVEPGLRHLSNSAGILTRPSAHFDLVRVGIASYGIDPDPAVRFPGVRPVLTARARLAQVKEVEAGARVSYGYRWTADHPTRLGLVPVGYGDGLHRTASNRAEMGYAGRRVPVRGTICMDQCVIDLGELPARRGDLVTLFGPGDDGEPTAEEWAQAAGTIGYEIVTRLAGRWTRTYRGER</sequence>
<dbReference type="GO" id="GO:0009252">
    <property type="term" value="P:peptidoglycan biosynthetic process"/>
    <property type="evidence" value="ECO:0007669"/>
    <property type="project" value="TreeGrafter"/>
</dbReference>
<evidence type="ECO:0000256" key="1">
    <source>
        <dbReference type="ARBA" id="ARBA00001933"/>
    </source>
</evidence>
<dbReference type="OrthoDB" id="9813814at2"/>
<dbReference type="EMBL" id="VLNT01000001">
    <property type="protein sequence ID" value="TSD68494.1"/>
    <property type="molecule type" value="Genomic_DNA"/>
</dbReference>
<dbReference type="HAMAP" id="MF_01201">
    <property type="entry name" value="Ala_racemase"/>
    <property type="match status" value="1"/>
</dbReference>
<feature type="modified residue" description="N6-(pyridoxal phosphate)lysine" evidence="4 5">
    <location>
        <position position="40"/>
    </location>
</feature>
<reference evidence="8 9" key="1">
    <citation type="submission" date="2019-07" db="EMBL/GenBank/DDBJ databases">
        <authorList>
            <person name="Zhao L.H."/>
        </authorList>
    </citation>
    <scope>NUCLEOTIDE SEQUENCE [LARGE SCALE GENOMIC DNA]</scope>
    <source>
        <strain evidence="8 9">Co35</strain>
    </source>
</reference>
<dbReference type="PANTHER" id="PTHR30511">
    <property type="entry name" value="ALANINE RACEMASE"/>
    <property type="match status" value="1"/>
</dbReference>
<dbReference type="SMART" id="SM01005">
    <property type="entry name" value="Ala_racemase_C"/>
    <property type="match status" value="1"/>
</dbReference>
<dbReference type="GO" id="GO:0008784">
    <property type="term" value="F:alanine racemase activity"/>
    <property type="evidence" value="ECO:0007669"/>
    <property type="project" value="UniProtKB-UniRule"/>
</dbReference>
<dbReference type="InterPro" id="IPR020622">
    <property type="entry name" value="Ala_racemase_pyridoxalP-BS"/>
</dbReference>
<evidence type="ECO:0000256" key="4">
    <source>
        <dbReference type="HAMAP-Rule" id="MF_01201"/>
    </source>
</evidence>
<dbReference type="PROSITE" id="PS00395">
    <property type="entry name" value="ALANINE_RACEMASE"/>
    <property type="match status" value="1"/>
</dbReference>
<dbReference type="SUPFAM" id="SSF50621">
    <property type="entry name" value="Alanine racemase C-terminal domain-like"/>
    <property type="match status" value="1"/>
</dbReference>
<dbReference type="RefSeq" id="WP_143911435.1">
    <property type="nucleotide sequence ID" value="NZ_VLNT01000001.1"/>
</dbReference>
<dbReference type="InterPro" id="IPR000821">
    <property type="entry name" value="Ala_racemase"/>
</dbReference>
<feature type="binding site" evidence="4 6">
    <location>
        <position position="135"/>
    </location>
    <ligand>
        <name>substrate</name>
    </ligand>
</feature>
<dbReference type="NCBIfam" id="TIGR00492">
    <property type="entry name" value="alr"/>
    <property type="match status" value="1"/>
</dbReference>
<comment type="pathway">
    <text evidence="4">Amino-acid biosynthesis; D-alanine biosynthesis; D-alanine from L-alanine: step 1/1.</text>
</comment>
<protein>
    <recommendedName>
        <fullName evidence="4">Alanine racemase</fullName>
        <ecNumber evidence="4">5.1.1.1</ecNumber>
    </recommendedName>
</protein>
<dbReference type="SUPFAM" id="SSF51419">
    <property type="entry name" value="PLP-binding barrel"/>
    <property type="match status" value="1"/>
</dbReference>
<dbReference type="PANTHER" id="PTHR30511:SF0">
    <property type="entry name" value="ALANINE RACEMASE, CATABOLIC-RELATED"/>
    <property type="match status" value="1"/>
</dbReference>
<dbReference type="InterPro" id="IPR029066">
    <property type="entry name" value="PLP-binding_barrel"/>
</dbReference>
<feature type="active site" description="Proton acceptor; specific for L-alanine" evidence="4">
    <location>
        <position position="267"/>
    </location>
</feature>
<evidence type="ECO:0000259" key="7">
    <source>
        <dbReference type="SMART" id="SM01005"/>
    </source>
</evidence>
<comment type="similarity">
    <text evidence="4">Belongs to the alanine racemase family.</text>
</comment>
<keyword evidence="2 4" id="KW-0663">Pyridoxal phosphate</keyword>
<evidence type="ECO:0000313" key="8">
    <source>
        <dbReference type="EMBL" id="TSD68494.1"/>
    </source>
</evidence>
<feature type="active site" description="Proton acceptor; specific for D-alanine" evidence="4">
    <location>
        <position position="40"/>
    </location>
</feature>
<accession>A0A554SQ68</accession>
<gene>
    <name evidence="8" type="primary">alr</name>
    <name evidence="8" type="ORF">FNM00_02590</name>
</gene>
<evidence type="ECO:0000256" key="6">
    <source>
        <dbReference type="PIRSR" id="PIRSR600821-52"/>
    </source>
</evidence>
<comment type="function">
    <text evidence="4">Catalyzes the interconversion of L-alanine and D-alanine. May also act on other amino acids.</text>
</comment>
<evidence type="ECO:0000313" key="9">
    <source>
        <dbReference type="Proteomes" id="UP000316988"/>
    </source>
</evidence>
<dbReference type="InterPro" id="IPR001608">
    <property type="entry name" value="Ala_racemase_N"/>
</dbReference>
<dbReference type="Gene3D" id="3.20.20.10">
    <property type="entry name" value="Alanine racemase"/>
    <property type="match status" value="1"/>
</dbReference>
<dbReference type="Proteomes" id="UP000316988">
    <property type="component" value="Unassembled WGS sequence"/>
</dbReference>
<dbReference type="Pfam" id="PF01168">
    <property type="entry name" value="Ala_racemase_N"/>
    <property type="match status" value="1"/>
</dbReference>
<dbReference type="CDD" id="cd00430">
    <property type="entry name" value="PLPDE_III_AR"/>
    <property type="match status" value="1"/>
</dbReference>
<dbReference type="PRINTS" id="PR00992">
    <property type="entry name" value="ALARACEMASE"/>
</dbReference>
<dbReference type="Gene3D" id="2.40.37.10">
    <property type="entry name" value="Lyase, Ornithine Decarboxylase, Chain A, domain 1"/>
    <property type="match status" value="1"/>
</dbReference>
<evidence type="ECO:0000256" key="2">
    <source>
        <dbReference type="ARBA" id="ARBA00022898"/>
    </source>
</evidence>
<comment type="cofactor">
    <cofactor evidence="1 4 5">
        <name>pyridoxal 5'-phosphate</name>
        <dbReference type="ChEBI" id="CHEBI:597326"/>
    </cofactor>
</comment>
<proteinExistence type="inferred from homology"/>
<name>A0A554SQ68_9ACTN</name>